<proteinExistence type="predicted"/>
<dbReference type="Proteomes" id="UP000030655">
    <property type="component" value="Unassembled WGS sequence"/>
</dbReference>
<dbReference type="AlphaFoldDB" id="A0A059EZS0"/>
<reference evidence="1 2" key="2">
    <citation type="submission" date="2014-03" db="EMBL/GenBank/DDBJ databases">
        <title>The Genome Sequence of Anncaliia algerae insect isolate PRA339.</title>
        <authorList>
            <consortium name="The Broad Institute Genome Sequencing Platform"/>
            <consortium name="The Broad Institute Genome Sequencing Center for Infectious Disease"/>
            <person name="Cuomo C."/>
            <person name="Becnel J."/>
            <person name="Sanscrainte N."/>
            <person name="Walker B."/>
            <person name="Young S.K."/>
            <person name="Zeng Q."/>
            <person name="Gargeya S."/>
            <person name="Fitzgerald M."/>
            <person name="Haas B."/>
            <person name="Abouelleil A."/>
            <person name="Alvarado L."/>
            <person name="Arachchi H.M."/>
            <person name="Berlin A.M."/>
            <person name="Chapman S.B."/>
            <person name="Dewar J."/>
            <person name="Goldberg J."/>
            <person name="Griggs A."/>
            <person name="Gujja S."/>
            <person name="Hansen M."/>
            <person name="Howarth C."/>
            <person name="Imamovic A."/>
            <person name="Larimer J."/>
            <person name="McCowan C."/>
            <person name="Murphy C."/>
            <person name="Neiman D."/>
            <person name="Pearson M."/>
            <person name="Priest M."/>
            <person name="Roberts A."/>
            <person name="Saif S."/>
            <person name="Shea T."/>
            <person name="Sisk P."/>
            <person name="Sykes S."/>
            <person name="Wortman J."/>
            <person name="Nusbaum C."/>
            <person name="Birren B."/>
        </authorList>
    </citation>
    <scope>NUCLEOTIDE SEQUENCE [LARGE SCALE GENOMIC DNA]</scope>
    <source>
        <strain evidence="1 2">PRA339</strain>
    </source>
</reference>
<gene>
    <name evidence="1" type="ORF">H312_02362</name>
</gene>
<dbReference type="EMBL" id="KK365193">
    <property type="protein sequence ID" value="KCZ80239.1"/>
    <property type="molecule type" value="Genomic_DNA"/>
</dbReference>
<dbReference type="VEuPathDB" id="MicrosporidiaDB:H312_02362"/>
<organism evidence="1 2">
    <name type="scientific">Anncaliia algerae PRA339</name>
    <dbReference type="NCBI Taxonomy" id="1288291"/>
    <lineage>
        <taxon>Eukaryota</taxon>
        <taxon>Fungi</taxon>
        <taxon>Fungi incertae sedis</taxon>
        <taxon>Microsporidia</taxon>
        <taxon>Tubulinosematoidea</taxon>
        <taxon>Tubulinosematidae</taxon>
        <taxon>Anncaliia</taxon>
    </lineage>
</organism>
<dbReference type="HOGENOM" id="CLU_044348_9_1_1"/>
<reference evidence="2" key="1">
    <citation type="submission" date="2013-02" db="EMBL/GenBank/DDBJ databases">
        <authorList>
            <consortium name="The Broad Institute Genome Sequencing Platform"/>
            <person name="Cuomo C."/>
            <person name="Becnel J."/>
            <person name="Sanscrainte N."/>
            <person name="Walker B."/>
            <person name="Young S.K."/>
            <person name="Zeng Q."/>
            <person name="Gargeya S."/>
            <person name="Fitzgerald M."/>
            <person name="Haas B."/>
            <person name="Abouelleil A."/>
            <person name="Alvarado L."/>
            <person name="Arachchi H.M."/>
            <person name="Berlin A.M."/>
            <person name="Chapman S.B."/>
            <person name="Dewar J."/>
            <person name="Goldberg J."/>
            <person name="Griggs A."/>
            <person name="Gujja S."/>
            <person name="Hansen M."/>
            <person name="Howarth C."/>
            <person name="Imamovic A."/>
            <person name="Larimer J."/>
            <person name="McCowan C."/>
            <person name="Murphy C."/>
            <person name="Neiman D."/>
            <person name="Pearson M."/>
            <person name="Priest M."/>
            <person name="Roberts A."/>
            <person name="Saif S."/>
            <person name="Shea T."/>
            <person name="Sisk P."/>
            <person name="Sykes S."/>
            <person name="Wortman J."/>
            <person name="Nusbaum C."/>
            <person name="Birren B."/>
        </authorList>
    </citation>
    <scope>NUCLEOTIDE SEQUENCE [LARGE SCALE GENOMIC DNA]</scope>
    <source>
        <strain evidence="2">PRA339</strain>
    </source>
</reference>
<evidence type="ECO:0008006" key="3">
    <source>
        <dbReference type="Google" id="ProtNLM"/>
    </source>
</evidence>
<protein>
    <recommendedName>
        <fullName evidence="3">ISXO2-like transposase domain-containing protein</fullName>
    </recommendedName>
</protein>
<accession>A0A059EZS0</accession>
<evidence type="ECO:0000313" key="2">
    <source>
        <dbReference type="Proteomes" id="UP000030655"/>
    </source>
</evidence>
<keyword evidence="2" id="KW-1185">Reference proteome</keyword>
<name>A0A059EZS0_9MICR</name>
<evidence type="ECO:0000313" key="1">
    <source>
        <dbReference type="EMBL" id="KCZ80239.1"/>
    </source>
</evidence>
<dbReference type="OrthoDB" id="2194716at2759"/>
<sequence length="170" mass="20142">MLTSYNMEEKMHRLDIYELILFLMNENFIKKEIICEKCMKGLKLVPRKRMTDKFAWRCMTTVCRNYKNYTSIRKYSFFDSLNIKLKDIMLILVKYGSKQQRYQIESSFNYSRKTIEKVLNKLVSIIPKTDFSSNKLGGPGTIVQIDETMLNFKCKSHRGRAPSNRTDSFV</sequence>